<name>A0A699KG43_TANCI</name>
<protein>
    <submittedName>
        <fullName evidence="4">Uncharacterized protein</fullName>
    </submittedName>
</protein>
<evidence type="ECO:0000256" key="2">
    <source>
        <dbReference type="SAM" id="Phobius"/>
    </source>
</evidence>
<keyword evidence="2" id="KW-1133">Transmembrane helix</keyword>
<evidence type="ECO:0000313" key="4">
    <source>
        <dbReference type="EMBL" id="GFA89583.1"/>
    </source>
</evidence>
<proteinExistence type="predicted"/>
<feature type="region of interest" description="Disordered" evidence="1">
    <location>
        <begin position="206"/>
        <end position="320"/>
    </location>
</feature>
<feature type="compositionally biased region" description="Basic and acidic residues" evidence="1">
    <location>
        <begin position="257"/>
        <end position="268"/>
    </location>
</feature>
<dbReference type="AlphaFoldDB" id="A0A699KG43"/>
<accession>A0A699KG43</accession>
<dbReference type="EMBL" id="BKCJ010509441">
    <property type="protein sequence ID" value="GFA89583.1"/>
    <property type="molecule type" value="Genomic_DNA"/>
</dbReference>
<organism evidence="4">
    <name type="scientific">Tanacetum cinerariifolium</name>
    <name type="common">Dalmatian daisy</name>
    <name type="synonym">Chrysanthemum cinerariifolium</name>
    <dbReference type="NCBI Taxonomy" id="118510"/>
    <lineage>
        <taxon>Eukaryota</taxon>
        <taxon>Viridiplantae</taxon>
        <taxon>Streptophyta</taxon>
        <taxon>Embryophyta</taxon>
        <taxon>Tracheophyta</taxon>
        <taxon>Spermatophyta</taxon>
        <taxon>Magnoliopsida</taxon>
        <taxon>eudicotyledons</taxon>
        <taxon>Gunneridae</taxon>
        <taxon>Pentapetalae</taxon>
        <taxon>asterids</taxon>
        <taxon>campanulids</taxon>
        <taxon>Asterales</taxon>
        <taxon>Asteraceae</taxon>
        <taxon>Asteroideae</taxon>
        <taxon>Anthemideae</taxon>
        <taxon>Anthemidinae</taxon>
        <taxon>Tanacetum</taxon>
    </lineage>
</organism>
<feature type="compositionally biased region" description="Basic and acidic residues" evidence="1">
    <location>
        <begin position="286"/>
        <end position="304"/>
    </location>
</feature>
<keyword evidence="2" id="KW-0472">Membrane</keyword>
<feature type="signal peptide" evidence="3">
    <location>
        <begin position="1"/>
        <end position="20"/>
    </location>
</feature>
<keyword evidence="2" id="KW-0812">Transmembrane</keyword>
<feature type="chain" id="PRO_5025541312" evidence="3">
    <location>
        <begin position="21"/>
        <end position="320"/>
    </location>
</feature>
<reference evidence="4" key="1">
    <citation type="journal article" date="2019" name="Sci. Rep.">
        <title>Draft genome of Tanacetum cinerariifolium, the natural source of mosquito coil.</title>
        <authorList>
            <person name="Yamashiro T."/>
            <person name="Shiraishi A."/>
            <person name="Satake H."/>
            <person name="Nakayama K."/>
        </authorList>
    </citation>
    <scope>NUCLEOTIDE SEQUENCE</scope>
</reference>
<evidence type="ECO:0000256" key="3">
    <source>
        <dbReference type="SAM" id="SignalP"/>
    </source>
</evidence>
<gene>
    <name evidence="4" type="ORF">Tci_661555</name>
</gene>
<comment type="caution">
    <text evidence="4">The sequence shown here is derived from an EMBL/GenBank/DDBJ whole genome shotgun (WGS) entry which is preliminary data.</text>
</comment>
<sequence>MCMCINLLPVIAYLSPVVYPVNNHASCRIISSITAQQTKLDLELVPKDNRLDIEKCNGRIPRRLTTREPTFLVVLDAIALTPCYPAFLITTVVLEVYILAMKESKAYKTYLGYATGAVPPKIVRKFKKTSPSKKVSDLVHVDEEPVTKGKRVKRSVKKSLTKPASGIIIREPTVETESKRKEKVDVTHGKGMNCYLKTEEAQMKKVRKKSLRDFHKLHPSGSGTVAKKPPRVEHITPTVTSKGTNDKPGVPIATKGESTESESKSWRNDEDDSNDENDSENEGNDDENKSVDDKTPFDSEKGPDSEQDTNGSESDSESDQ</sequence>
<feature type="transmembrane region" description="Helical" evidence="2">
    <location>
        <begin position="71"/>
        <end position="100"/>
    </location>
</feature>
<evidence type="ECO:0000256" key="1">
    <source>
        <dbReference type="SAM" id="MobiDB-lite"/>
    </source>
</evidence>
<feature type="compositionally biased region" description="Acidic residues" evidence="1">
    <location>
        <begin position="269"/>
        <end position="285"/>
    </location>
</feature>
<keyword evidence="3" id="KW-0732">Signal</keyword>